<dbReference type="Proteomes" id="UP001319080">
    <property type="component" value="Unassembled WGS sequence"/>
</dbReference>
<accession>A0AAP2GTY6</accession>
<keyword evidence="1" id="KW-1133">Transmembrane helix</keyword>
<gene>
    <name evidence="2" type="ORF">KK062_07495</name>
</gene>
<feature type="transmembrane region" description="Helical" evidence="1">
    <location>
        <begin position="232"/>
        <end position="250"/>
    </location>
</feature>
<comment type="caution">
    <text evidence="2">The sequence shown here is derived from an EMBL/GenBank/DDBJ whole genome shotgun (WGS) entry which is preliminary data.</text>
</comment>
<feature type="transmembrane region" description="Helical" evidence="1">
    <location>
        <begin position="257"/>
        <end position="275"/>
    </location>
</feature>
<feature type="transmembrane region" description="Helical" evidence="1">
    <location>
        <begin position="6"/>
        <end position="24"/>
    </location>
</feature>
<feature type="transmembrane region" description="Helical" evidence="1">
    <location>
        <begin position="349"/>
        <end position="370"/>
    </location>
</feature>
<keyword evidence="1" id="KW-0472">Membrane</keyword>
<dbReference type="EMBL" id="JAHESE010000005">
    <property type="protein sequence ID" value="MBT1708060.1"/>
    <property type="molecule type" value="Genomic_DNA"/>
</dbReference>
<keyword evidence="1" id="KW-0812">Transmembrane</keyword>
<protein>
    <submittedName>
        <fullName evidence="2">Uncharacterized protein</fullName>
    </submittedName>
</protein>
<name>A0AAP2GTY6_9BACT</name>
<evidence type="ECO:0000313" key="3">
    <source>
        <dbReference type="Proteomes" id="UP001319080"/>
    </source>
</evidence>
<feature type="transmembrane region" description="Helical" evidence="1">
    <location>
        <begin position="36"/>
        <end position="57"/>
    </location>
</feature>
<feature type="transmembrane region" description="Helical" evidence="1">
    <location>
        <begin position="163"/>
        <end position="180"/>
    </location>
</feature>
<evidence type="ECO:0000313" key="2">
    <source>
        <dbReference type="EMBL" id="MBT1708060.1"/>
    </source>
</evidence>
<reference evidence="2 3" key="1">
    <citation type="submission" date="2021-05" db="EMBL/GenBank/DDBJ databases">
        <title>A Polyphasic approach of four new species of the genus Ohtaekwangia: Ohtaekwangia histidinii sp. nov., Ohtaekwangia cretensis sp. nov., Ohtaekwangia indiensis sp. nov., Ohtaekwangia reichenbachii sp. nov. from diverse environment.</title>
        <authorList>
            <person name="Octaviana S."/>
        </authorList>
    </citation>
    <scope>NUCLEOTIDE SEQUENCE [LARGE SCALE GENOMIC DNA]</scope>
    <source>
        <strain evidence="2 3">PWU5</strain>
    </source>
</reference>
<proteinExistence type="predicted"/>
<sequence>MELRDLIVTPFVIVLVYVGAYLVYSRVTDDWTRRYFFPALTAKIVGALALGFVYQFYYNGGDTYNFHTHGSRHIWRAFMDNPETGFKLLFSNGKMHSDVYEYASRIAFFRDAQSFVVIRIAAVFDLITFSSYSATAVLFSVVSFIGLWMLFRSFYELAPEQHKWTALATLFIPSVVFWGSGLLKDTITLAGLGVATFCIKRIFLDRQFSVSRLIALIVSLYFIFLIKKYILLCYLPAVIVWVYAVNLTYVRSAMLKMLMFPVVTMLVATLGYYAVAQVGKDDPRYALEKLGSTAKLTAYDIAYQTGRDAGSTYSLGELDGSFGGMMKLAPQAVNVSLFRPYLWEVRNPLMLMSALESTALLVLTLYVLVARRRMITRSLANPHVIFCLVFSITFAFAVGVSSFNFGTLSRYKIPLLPFYTLTLIQLYFVNRPSTVDALERTE</sequence>
<evidence type="ECO:0000256" key="1">
    <source>
        <dbReference type="SAM" id="Phobius"/>
    </source>
</evidence>
<feature type="transmembrane region" description="Helical" evidence="1">
    <location>
        <begin position="210"/>
        <end position="226"/>
    </location>
</feature>
<feature type="transmembrane region" description="Helical" evidence="1">
    <location>
        <begin position="382"/>
        <end position="405"/>
    </location>
</feature>
<dbReference type="AlphaFoldDB" id="A0AAP2GTY6"/>
<feature type="transmembrane region" description="Helical" evidence="1">
    <location>
        <begin position="186"/>
        <end position="203"/>
    </location>
</feature>
<keyword evidence="3" id="KW-1185">Reference proteome</keyword>
<organism evidence="2 3">
    <name type="scientific">Dawidia cretensis</name>
    <dbReference type="NCBI Taxonomy" id="2782350"/>
    <lineage>
        <taxon>Bacteria</taxon>
        <taxon>Pseudomonadati</taxon>
        <taxon>Bacteroidota</taxon>
        <taxon>Cytophagia</taxon>
        <taxon>Cytophagales</taxon>
        <taxon>Chryseotaleaceae</taxon>
        <taxon>Dawidia</taxon>
    </lineage>
</organism>
<dbReference type="RefSeq" id="WP_254083652.1">
    <property type="nucleotide sequence ID" value="NZ_JAHESE010000005.1"/>
</dbReference>
<feature type="transmembrane region" description="Helical" evidence="1">
    <location>
        <begin position="132"/>
        <end position="151"/>
    </location>
</feature>